<name>A0ABN7XL85_GIGMA</name>
<feature type="non-terminal residue" evidence="1">
    <location>
        <position position="76"/>
    </location>
</feature>
<dbReference type="Proteomes" id="UP000789901">
    <property type="component" value="Unassembled WGS sequence"/>
</dbReference>
<feature type="non-terminal residue" evidence="1">
    <location>
        <position position="1"/>
    </location>
</feature>
<comment type="caution">
    <text evidence="1">The sequence shown here is derived from an EMBL/GenBank/DDBJ whole genome shotgun (WGS) entry which is preliminary data.</text>
</comment>
<reference evidence="1 2" key="1">
    <citation type="submission" date="2021-06" db="EMBL/GenBank/DDBJ databases">
        <authorList>
            <person name="Kallberg Y."/>
            <person name="Tangrot J."/>
            <person name="Rosling A."/>
        </authorList>
    </citation>
    <scope>NUCLEOTIDE SEQUENCE [LARGE SCALE GENOMIC DNA]</scope>
    <source>
        <strain evidence="1 2">120-4 pot B 10/14</strain>
    </source>
</reference>
<sequence length="76" mass="8626">GSKGPRNSSDICPNVLYLPLSALYTASFARQIGQLRIPLRTDLTRQRTQNTCEQQRRIGFQAISIEIINVDMFQKS</sequence>
<proteinExistence type="predicted"/>
<organism evidence="1 2">
    <name type="scientific">Gigaspora margarita</name>
    <dbReference type="NCBI Taxonomy" id="4874"/>
    <lineage>
        <taxon>Eukaryota</taxon>
        <taxon>Fungi</taxon>
        <taxon>Fungi incertae sedis</taxon>
        <taxon>Mucoromycota</taxon>
        <taxon>Glomeromycotina</taxon>
        <taxon>Glomeromycetes</taxon>
        <taxon>Diversisporales</taxon>
        <taxon>Gigasporaceae</taxon>
        <taxon>Gigaspora</taxon>
    </lineage>
</organism>
<evidence type="ECO:0000313" key="1">
    <source>
        <dbReference type="EMBL" id="CAG8856081.1"/>
    </source>
</evidence>
<keyword evidence="2" id="KW-1185">Reference proteome</keyword>
<gene>
    <name evidence="1" type="ORF">GMARGA_LOCUS44902</name>
</gene>
<evidence type="ECO:0000313" key="2">
    <source>
        <dbReference type="Proteomes" id="UP000789901"/>
    </source>
</evidence>
<accession>A0ABN7XL85</accession>
<dbReference type="EMBL" id="CAJVQB010155987">
    <property type="protein sequence ID" value="CAG8856081.1"/>
    <property type="molecule type" value="Genomic_DNA"/>
</dbReference>
<protein>
    <submittedName>
        <fullName evidence="1">2292_t:CDS:1</fullName>
    </submittedName>
</protein>